<feature type="transmembrane region" description="Helical" evidence="1">
    <location>
        <begin position="98"/>
        <end position="118"/>
    </location>
</feature>
<organism evidence="2 3">
    <name type="scientific">Rhodococcoides fascians</name>
    <name type="common">Rhodococcus fascians</name>
    <dbReference type="NCBI Taxonomy" id="1828"/>
    <lineage>
        <taxon>Bacteria</taxon>
        <taxon>Bacillati</taxon>
        <taxon>Actinomycetota</taxon>
        <taxon>Actinomycetes</taxon>
        <taxon>Mycobacteriales</taxon>
        <taxon>Nocardiaceae</taxon>
        <taxon>Rhodococcoides</taxon>
    </lineage>
</organism>
<proteinExistence type="predicted"/>
<dbReference type="RefSeq" id="WP_048320339.1">
    <property type="nucleotide sequence ID" value="NZ_CP015220.1"/>
</dbReference>
<dbReference type="InterPro" id="IPR029058">
    <property type="entry name" value="AB_hydrolase_fold"/>
</dbReference>
<gene>
    <name evidence="2" type="primary">xynZ_2</name>
    <name evidence="2" type="ORF">A3Q41_04074</name>
</gene>
<dbReference type="GO" id="GO:0031176">
    <property type="term" value="F:endo-1,4-beta-xylanase activity"/>
    <property type="evidence" value="ECO:0007669"/>
    <property type="project" value="UniProtKB-EC"/>
</dbReference>
<dbReference type="PANTHER" id="PTHR48098">
    <property type="entry name" value="ENTEROCHELIN ESTERASE-RELATED"/>
    <property type="match status" value="1"/>
</dbReference>
<keyword evidence="2" id="KW-0119">Carbohydrate metabolism</keyword>
<dbReference type="PANTHER" id="PTHR48098:SF1">
    <property type="entry name" value="DIACYLGLYCEROL ACYLTRANSFERASE_MYCOLYLTRANSFERASE AG85A"/>
    <property type="match status" value="1"/>
</dbReference>
<dbReference type="EC" id="3.2.1.8" evidence="2"/>
<keyword evidence="2" id="KW-0378">Hydrolase</keyword>
<name>A0A143QQC3_RHOFA</name>
<sequence length="433" mass="45850">MKWFDSLSLLDGPLPVIVSVLGTAGGLWLLVSRSRRYARRALPIAATAAIVVTAIGYVLVEKVWRPFPDPIDISIYVWIGVGVAALFALVPRSIAARGVVGTVVSVLAAVLVVATSALHVNLEFDAYPTVGNALGVESAERIAFSDVPPPVSDTVTGTPLESAWSAPADLPSAGRVTSATIPATASNFTARDAQIYLPPAYFADPRPLLPVLVLLAGQPGAPEDWFNGGKLAETMDNFARDHAGLAPVVVVADGTGSSIANPLCVDSTLGNAATYLARDVPDWIDNSLQVDRNRAHWAIGGLSYGGTCSIQMATNHPEVYPTFLDLSGQREPTLGDRDRTVQQAFGGNAAAFTAINPLDLLKSRRYPDSAGIFVVGSEDKDYQPGQQEMYDAAKAAGMDVQYVEVPGGHSFAVWSEGLRRELPWLATRTGLTA</sequence>
<dbReference type="GO" id="GO:0045493">
    <property type="term" value="P:xylan catabolic process"/>
    <property type="evidence" value="ECO:0007669"/>
    <property type="project" value="UniProtKB-KW"/>
</dbReference>
<evidence type="ECO:0000313" key="2">
    <source>
        <dbReference type="EMBL" id="AMY25355.1"/>
    </source>
</evidence>
<dbReference type="InterPro" id="IPR000801">
    <property type="entry name" value="Esterase-like"/>
</dbReference>
<keyword evidence="2" id="KW-0624">Polysaccharide degradation</keyword>
<dbReference type="Proteomes" id="UP000076038">
    <property type="component" value="Chromosome"/>
</dbReference>
<dbReference type="OrthoDB" id="3723842at2"/>
<reference evidence="3" key="2">
    <citation type="submission" date="2016-04" db="EMBL/GenBank/DDBJ databases">
        <title>Complete Genome and Plasmid Sequences for Rhodococcus fascians D188 and Draft Sequences for Rhodococcus spp. Isolates PBTS 1 and PBTS 2.</title>
        <authorList>
            <person name="Stamer R."/>
            <person name="Vereecke D."/>
            <person name="Zhang Y."/>
            <person name="Schilkey F."/>
            <person name="Devitt N."/>
            <person name="Randall J."/>
        </authorList>
    </citation>
    <scope>NUCLEOTIDE SEQUENCE [LARGE SCALE GENOMIC DNA]</scope>
    <source>
        <strain evidence="3">PBTS2</strain>
    </source>
</reference>
<evidence type="ECO:0000313" key="3">
    <source>
        <dbReference type="Proteomes" id="UP000076038"/>
    </source>
</evidence>
<feature type="transmembrane region" description="Helical" evidence="1">
    <location>
        <begin position="42"/>
        <end position="60"/>
    </location>
</feature>
<dbReference type="KEGG" id="rhs:A3Q41_04074"/>
<dbReference type="EMBL" id="CP015220">
    <property type="protein sequence ID" value="AMY25355.1"/>
    <property type="molecule type" value="Genomic_DNA"/>
</dbReference>
<keyword evidence="2" id="KW-0858">Xylan degradation</keyword>
<dbReference type="InterPro" id="IPR050583">
    <property type="entry name" value="Mycobacterial_A85_antigen"/>
</dbReference>
<evidence type="ECO:0000256" key="1">
    <source>
        <dbReference type="SAM" id="Phobius"/>
    </source>
</evidence>
<feature type="transmembrane region" description="Helical" evidence="1">
    <location>
        <begin position="75"/>
        <end position="91"/>
    </location>
</feature>
<protein>
    <submittedName>
        <fullName evidence="2">Endo-1,4-beta-xylanase Z</fullName>
        <ecNumber evidence="2">3.2.1.8</ecNumber>
    </submittedName>
</protein>
<keyword evidence="1" id="KW-0472">Membrane</keyword>
<accession>A0A143QQC3</accession>
<dbReference type="AlphaFoldDB" id="A0A143QQC3"/>
<dbReference type="GO" id="GO:0016747">
    <property type="term" value="F:acyltransferase activity, transferring groups other than amino-acyl groups"/>
    <property type="evidence" value="ECO:0007669"/>
    <property type="project" value="TreeGrafter"/>
</dbReference>
<keyword evidence="2" id="KW-0326">Glycosidase</keyword>
<dbReference type="Pfam" id="PF00756">
    <property type="entry name" value="Esterase"/>
    <property type="match status" value="1"/>
</dbReference>
<keyword evidence="1" id="KW-1133">Transmembrane helix</keyword>
<dbReference type="PATRIC" id="fig|1653479.3.peg.4129"/>
<feature type="transmembrane region" description="Helical" evidence="1">
    <location>
        <begin position="12"/>
        <end position="30"/>
    </location>
</feature>
<dbReference type="SUPFAM" id="SSF53474">
    <property type="entry name" value="alpha/beta-Hydrolases"/>
    <property type="match status" value="1"/>
</dbReference>
<dbReference type="Gene3D" id="3.40.50.1820">
    <property type="entry name" value="alpha/beta hydrolase"/>
    <property type="match status" value="1"/>
</dbReference>
<keyword evidence="3" id="KW-1185">Reference proteome</keyword>
<reference evidence="2 3" key="1">
    <citation type="journal article" date="2016" name="Genome Announc.">
        <title>Complete Genome and Plasmid Sequences for Rhodococcus fascians D188 and Draft Sequences for Rhodococcus Isolates PBTS 1 and PBTS 2.</title>
        <authorList>
            <person name="Stamler R.A."/>
            <person name="Vereecke D."/>
            <person name="Zhang Y."/>
            <person name="Schilkey F."/>
            <person name="Devitt N."/>
            <person name="Randall J.J."/>
        </authorList>
    </citation>
    <scope>NUCLEOTIDE SEQUENCE [LARGE SCALE GENOMIC DNA]</scope>
    <source>
        <strain evidence="2 3">PBTS2</strain>
    </source>
</reference>
<keyword evidence="1" id="KW-0812">Transmembrane</keyword>